<dbReference type="EMBL" id="CP063361">
    <property type="protein sequence ID" value="UOD28182.1"/>
    <property type="molecule type" value="Genomic_DNA"/>
</dbReference>
<reference evidence="2 3" key="1">
    <citation type="submission" date="2020-10" db="EMBL/GenBank/DDBJ databases">
        <title>Genome analysis of Massilia species.</title>
        <authorList>
            <person name="Jung D.-H."/>
        </authorList>
    </citation>
    <scope>NUCLEOTIDE SEQUENCE [LARGE SCALE GENOMIC DNA]</scope>
    <source>
        <strain evidence="3">sipir</strain>
    </source>
</reference>
<evidence type="ECO:0000313" key="2">
    <source>
        <dbReference type="EMBL" id="UOD28182.1"/>
    </source>
</evidence>
<dbReference type="Pfam" id="PF18426">
    <property type="entry name" value="Tli4_C"/>
    <property type="match status" value="1"/>
</dbReference>
<dbReference type="Proteomes" id="UP000831532">
    <property type="component" value="Chromosome"/>
</dbReference>
<dbReference type="InterPro" id="IPR041290">
    <property type="entry name" value="Tli4_C"/>
</dbReference>
<evidence type="ECO:0000313" key="3">
    <source>
        <dbReference type="Proteomes" id="UP000831532"/>
    </source>
</evidence>
<gene>
    <name evidence="2" type="ORF">INH39_22310</name>
</gene>
<feature type="domain" description="Tle cognate immunity protein 4 C-terminal" evidence="1">
    <location>
        <begin position="150"/>
        <end position="317"/>
    </location>
</feature>
<name>A0ABY4A0N3_9BURK</name>
<accession>A0ABY4A0N3</accession>
<proteinExistence type="predicted"/>
<evidence type="ECO:0000259" key="1">
    <source>
        <dbReference type="Pfam" id="PF18426"/>
    </source>
</evidence>
<organism evidence="2 3">
    <name type="scientific">Massilia violaceinigra</name>
    <dbReference type="NCBI Taxonomy" id="2045208"/>
    <lineage>
        <taxon>Bacteria</taxon>
        <taxon>Pseudomonadati</taxon>
        <taxon>Pseudomonadota</taxon>
        <taxon>Betaproteobacteria</taxon>
        <taxon>Burkholderiales</taxon>
        <taxon>Oxalobacteraceae</taxon>
        <taxon>Telluria group</taxon>
        <taxon>Massilia</taxon>
    </lineage>
</organism>
<keyword evidence="3" id="KW-1185">Reference proteome</keyword>
<protein>
    <recommendedName>
        <fullName evidence="1">Tle cognate immunity protein 4 C-terminal domain-containing protein</fullName>
    </recommendedName>
</protein>
<dbReference type="RefSeq" id="WP_243489359.1">
    <property type="nucleotide sequence ID" value="NZ_CP063361.1"/>
</dbReference>
<sequence>MNGLSARLQPLFEQTRTVCFGRFLMRIPASANVIYGPAEVDTPIEFFGGQANRLGVRVAARLAQVEQERKYMQDGDLTRLPLFGKVIDGAVMGQKIVYGSKDQVGYTMHSFVPVGADLFVQHLDTVLPGEERIATFNRVASALRPRSEADIPGEPGSCIEGGFVPIEQKYERVTVGVRFKEFSDVHLSVEVHKNGDRLPQNADLDSLRSQARTQAASNGLGSVFSGIKVLRRQARQVDGLQGFEIVTKNPAYNDDMENHELRYLSAGAVSDALHPRLDVRLDTGLKNNRRARAQPSLSDEETMALWDTLLDTIRLRHASDASVAPAPATVPLGSLTRTGALCPWTGWWQCTGSNDIEGARRRVFTVGETMPAVILLGEPGLWEKFKGERPRHQMSTVWELVAYSDQEGS</sequence>